<proteinExistence type="predicted"/>
<protein>
    <submittedName>
        <fullName evidence="2">Uncharacterized protein</fullName>
    </submittedName>
</protein>
<dbReference type="EMBL" id="JAAARO010000015">
    <property type="protein sequence ID" value="KAF5735547.1"/>
    <property type="molecule type" value="Genomic_DNA"/>
</dbReference>
<keyword evidence="3" id="KW-1185">Reference proteome</keyword>
<dbReference type="AlphaFoldDB" id="A0A7J7CN86"/>
<organism evidence="2 3">
    <name type="scientific">Tripterygium wilfordii</name>
    <name type="common">Thunder God vine</name>
    <dbReference type="NCBI Taxonomy" id="458696"/>
    <lineage>
        <taxon>Eukaryota</taxon>
        <taxon>Viridiplantae</taxon>
        <taxon>Streptophyta</taxon>
        <taxon>Embryophyta</taxon>
        <taxon>Tracheophyta</taxon>
        <taxon>Spermatophyta</taxon>
        <taxon>Magnoliopsida</taxon>
        <taxon>eudicotyledons</taxon>
        <taxon>Gunneridae</taxon>
        <taxon>Pentapetalae</taxon>
        <taxon>rosids</taxon>
        <taxon>fabids</taxon>
        <taxon>Celastrales</taxon>
        <taxon>Celastraceae</taxon>
        <taxon>Tripterygium</taxon>
    </lineage>
</organism>
<evidence type="ECO:0000256" key="1">
    <source>
        <dbReference type="SAM" id="MobiDB-lite"/>
    </source>
</evidence>
<comment type="caution">
    <text evidence="2">The sequence shown here is derived from an EMBL/GenBank/DDBJ whole genome shotgun (WGS) entry which is preliminary data.</text>
</comment>
<name>A0A7J7CN86_TRIWF</name>
<accession>A0A7J7CN86</accession>
<feature type="region of interest" description="Disordered" evidence="1">
    <location>
        <begin position="1"/>
        <end position="71"/>
    </location>
</feature>
<evidence type="ECO:0000313" key="2">
    <source>
        <dbReference type="EMBL" id="KAF5735547.1"/>
    </source>
</evidence>
<sequence>MESKNDALQSDQKTEKPQKHPFRCAQDDTKPPLHDPVTQNSLILFEGRRVGGEGTDKEEQLKSAAMEVDNW</sequence>
<dbReference type="Proteomes" id="UP000593562">
    <property type="component" value="Unassembled WGS sequence"/>
</dbReference>
<reference evidence="2 3" key="1">
    <citation type="journal article" date="2020" name="Nat. Commun.">
        <title>Genome of Tripterygium wilfordii and identification of cytochrome P450 involved in triptolide biosynthesis.</title>
        <authorList>
            <person name="Tu L."/>
            <person name="Su P."/>
            <person name="Zhang Z."/>
            <person name="Gao L."/>
            <person name="Wang J."/>
            <person name="Hu T."/>
            <person name="Zhou J."/>
            <person name="Zhang Y."/>
            <person name="Zhao Y."/>
            <person name="Liu Y."/>
            <person name="Song Y."/>
            <person name="Tong Y."/>
            <person name="Lu Y."/>
            <person name="Yang J."/>
            <person name="Xu C."/>
            <person name="Jia M."/>
            <person name="Peters R.J."/>
            <person name="Huang L."/>
            <person name="Gao W."/>
        </authorList>
    </citation>
    <scope>NUCLEOTIDE SEQUENCE [LARGE SCALE GENOMIC DNA]</scope>
    <source>
        <strain evidence="3">cv. XIE 37</strain>
        <tissue evidence="2">Leaf</tissue>
    </source>
</reference>
<evidence type="ECO:0000313" key="3">
    <source>
        <dbReference type="Proteomes" id="UP000593562"/>
    </source>
</evidence>
<feature type="compositionally biased region" description="Polar residues" evidence="1">
    <location>
        <begin position="1"/>
        <end position="11"/>
    </location>
</feature>
<feature type="compositionally biased region" description="Basic and acidic residues" evidence="1">
    <location>
        <begin position="46"/>
        <end position="61"/>
    </location>
</feature>
<dbReference type="InParanoid" id="A0A7J7CN86"/>
<gene>
    <name evidence="2" type="ORF">HS088_TW15G01054</name>
</gene>